<protein>
    <recommendedName>
        <fullName evidence="4">MarR family protein</fullName>
    </recommendedName>
</protein>
<dbReference type="OrthoDB" id="195563at2157"/>
<feature type="compositionally biased region" description="Basic and acidic residues" evidence="1">
    <location>
        <begin position="121"/>
        <end position="136"/>
    </location>
</feature>
<evidence type="ECO:0008006" key="4">
    <source>
        <dbReference type="Google" id="ProtNLM"/>
    </source>
</evidence>
<sequence length="149" mass="16671">MPIDLRKHDPDDPITIRPETNKAKIIKLLYLNTNLGFTPAEIQDELDLPRGTVSGTLSRLHGEGLIGKTSDGLYHGLDHREDLRRFAQSLVSLDTMLSRYPEAGIDPDDVEQTGASAKTEIPTDRLQERDTPREEPTPEEWVAAENDEA</sequence>
<dbReference type="EMBL" id="FOCX01000009">
    <property type="protein sequence ID" value="SEO18710.1"/>
    <property type="molecule type" value="Genomic_DNA"/>
</dbReference>
<dbReference type="AlphaFoldDB" id="A0A1H8MN56"/>
<dbReference type="RefSeq" id="WP_092660033.1">
    <property type="nucleotide sequence ID" value="NZ_FOCX01000009.1"/>
</dbReference>
<keyword evidence="3" id="KW-1185">Reference proteome</keyword>
<feature type="region of interest" description="Disordered" evidence="1">
    <location>
        <begin position="102"/>
        <end position="149"/>
    </location>
</feature>
<dbReference type="Proteomes" id="UP000198775">
    <property type="component" value="Unassembled WGS sequence"/>
</dbReference>
<name>A0A1H8MN56_9EURY</name>
<organism evidence="2 3">
    <name type="scientific">Halorientalis persicus</name>
    <dbReference type="NCBI Taxonomy" id="1367881"/>
    <lineage>
        <taxon>Archaea</taxon>
        <taxon>Methanobacteriati</taxon>
        <taxon>Methanobacteriota</taxon>
        <taxon>Stenosarchaea group</taxon>
        <taxon>Halobacteria</taxon>
        <taxon>Halobacteriales</taxon>
        <taxon>Haloarculaceae</taxon>
        <taxon>Halorientalis</taxon>
    </lineage>
</organism>
<evidence type="ECO:0000313" key="2">
    <source>
        <dbReference type="EMBL" id="SEO18710.1"/>
    </source>
</evidence>
<gene>
    <name evidence="2" type="ORF">SAMN05216388_100957</name>
</gene>
<accession>A0A1H8MN56</accession>
<proteinExistence type="predicted"/>
<reference evidence="3" key="1">
    <citation type="submission" date="2016-10" db="EMBL/GenBank/DDBJ databases">
        <authorList>
            <person name="Varghese N."/>
            <person name="Submissions S."/>
        </authorList>
    </citation>
    <scope>NUCLEOTIDE SEQUENCE [LARGE SCALE GENOMIC DNA]</scope>
    <source>
        <strain evidence="3">IBRC-M 10043</strain>
    </source>
</reference>
<dbReference type="SUPFAM" id="SSF46785">
    <property type="entry name" value="Winged helix' DNA-binding domain"/>
    <property type="match status" value="1"/>
</dbReference>
<dbReference type="InterPro" id="IPR036388">
    <property type="entry name" value="WH-like_DNA-bd_sf"/>
</dbReference>
<evidence type="ECO:0000313" key="3">
    <source>
        <dbReference type="Proteomes" id="UP000198775"/>
    </source>
</evidence>
<dbReference type="Gene3D" id="1.10.10.10">
    <property type="entry name" value="Winged helix-like DNA-binding domain superfamily/Winged helix DNA-binding domain"/>
    <property type="match status" value="1"/>
</dbReference>
<evidence type="ECO:0000256" key="1">
    <source>
        <dbReference type="SAM" id="MobiDB-lite"/>
    </source>
</evidence>
<dbReference type="InterPro" id="IPR036390">
    <property type="entry name" value="WH_DNA-bd_sf"/>
</dbReference>